<dbReference type="Proteomes" id="UP000663829">
    <property type="component" value="Unassembled WGS sequence"/>
</dbReference>
<evidence type="ECO:0000313" key="2">
    <source>
        <dbReference type="EMBL" id="CAF0840881.1"/>
    </source>
</evidence>
<dbReference type="OrthoDB" id="10054874at2759"/>
<evidence type="ECO:0000313" key="4">
    <source>
        <dbReference type="Proteomes" id="UP000663829"/>
    </source>
</evidence>
<proteinExistence type="predicted"/>
<keyword evidence="1" id="KW-0732">Signal</keyword>
<organism evidence="2 4">
    <name type="scientific">Didymodactylos carnosus</name>
    <dbReference type="NCBI Taxonomy" id="1234261"/>
    <lineage>
        <taxon>Eukaryota</taxon>
        <taxon>Metazoa</taxon>
        <taxon>Spiralia</taxon>
        <taxon>Gnathifera</taxon>
        <taxon>Rotifera</taxon>
        <taxon>Eurotatoria</taxon>
        <taxon>Bdelloidea</taxon>
        <taxon>Philodinida</taxon>
        <taxon>Philodinidae</taxon>
        <taxon>Didymodactylos</taxon>
    </lineage>
</organism>
<accession>A0A813VMS6</accession>
<dbReference type="EMBL" id="CAJNOQ010000809">
    <property type="protein sequence ID" value="CAF0840881.1"/>
    <property type="molecule type" value="Genomic_DNA"/>
</dbReference>
<dbReference type="EMBL" id="CAJOBC010000809">
    <property type="protein sequence ID" value="CAF3628237.1"/>
    <property type="molecule type" value="Genomic_DNA"/>
</dbReference>
<comment type="caution">
    <text evidence="2">The sequence shown here is derived from an EMBL/GenBank/DDBJ whole genome shotgun (WGS) entry which is preliminary data.</text>
</comment>
<evidence type="ECO:0000313" key="3">
    <source>
        <dbReference type="EMBL" id="CAF3628237.1"/>
    </source>
</evidence>
<feature type="chain" id="PRO_5044131835" evidence="1">
    <location>
        <begin position="31"/>
        <end position="240"/>
    </location>
</feature>
<gene>
    <name evidence="2" type="ORF">GPM918_LOCUS5559</name>
    <name evidence="3" type="ORF">SRO942_LOCUS5559</name>
</gene>
<keyword evidence="4" id="KW-1185">Reference proteome</keyword>
<evidence type="ECO:0000256" key="1">
    <source>
        <dbReference type="SAM" id="SignalP"/>
    </source>
</evidence>
<name>A0A813VMS6_9BILA</name>
<dbReference type="AlphaFoldDB" id="A0A813VMS6"/>
<feature type="signal peptide" evidence="1">
    <location>
        <begin position="1"/>
        <end position="30"/>
    </location>
</feature>
<sequence length="240" mass="28150">MSPIKTTISFFTNLFFTCILLLVMLNLSDTTPILKQVANSDNLCDIIDILCVKNEFNKIQNISMEINQIARTIENYVFNHTRTSGTLSRLINAEEFYLIEQNQIPKAKWHANFFKLNNIKKDFLIHMSTDVHNTMLLFYNTIDTLLKFDDTTGYYPVNKLFQEIQKHLKNDIICKIRNILHAYSADWTPNKHKEIYFFQNPLDRSPSTRHSVKSVLLSRLLKEWSNKLSSVITNIHNKFI</sequence>
<dbReference type="Proteomes" id="UP000681722">
    <property type="component" value="Unassembled WGS sequence"/>
</dbReference>
<reference evidence="2" key="1">
    <citation type="submission" date="2021-02" db="EMBL/GenBank/DDBJ databases">
        <authorList>
            <person name="Nowell W R."/>
        </authorList>
    </citation>
    <scope>NUCLEOTIDE SEQUENCE</scope>
</reference>
<protein>
    <submittedName>
        <fullName evidence="2">Uncharacterized protein</fullName>
    </submittedName>
</protein>